<keyword evidence="4" id="KW-0560">Oxidoreductase</keyword>
<evidence type="ECO:0000256" key="5">
    <source>
        <dbReference type="ARBA" id="ARBA00023004"/>
    </source>
</evidence>
<evidence type="ECO:0000313" key="7">
    <source>
        <dbReference type="EMBL" id="TSB47317.1"/>
    </source>
</evidence>
<keyword evidence="5 6" id="KW-0408">Iron</keyword>
<feature type="binding site" evidence="6">
    <location>
        <position position="76"/>
    </location>
    <ligand>
        <name>Fe cation</name>
        <dbReference type="ChEBI" id="CHEBI:24875"/>
        <note>catalytic</note>
    </ligand>
</feature>
<comment type="caution">
    <text evidence="7">The sequence shown here is derived from an EMBL/GenBank/DDBJ whole genome shotgun (WGS) entry which is preliminary data.</text>
</comment>
<dbReference type="PANTHER" id="PTHR12918">
    <property type="entry name" value="CYSTEINE DIOXYGENASE"/>
    <property type="match status" value="1"/>
</dbReference>
<evidence type="ECO:0000256" key="1">
    <source>
        <dbReference type="ARBA" id="ARBA00006622"/>
    </source>
</evidence>
<keyword evidence="3" id="KW-0223">Dioxygenase</keyword>
<evidence type="ECO:0000313" key="8">
    <source>
        <dbReference type="Proteomes" id="UP000318521"/>
    </source>
</evidence>
<dbReference type="CDD" id="cd10548">
    <property type="entry name" value="cupin_CDO"/>
    <property type="match status" value="1"/>
</dbReference>
<dbReference type="EMBL" id="VLXZ01000003">
    <property type="protein sequence ID" value="TSB47317.1"/>
    <property type="molecule type" value="Genomic_DNA"/>
</dbReference>
<sequence>MTYLERVKLHLQPLASPSPQDMRRALISLNTKLEELLPFLHSTDKKPYYRRLLFQNEEVELLVMNWSQLSCSPHDHGDSQGWIQVISGSTINTIYSCKHGELPEALFSRKEQNGSIFYAPKAGIHRMKANGGHDLVTLHLYSPPIQNMKVYDLKACAACIVSDECGAWWPEEQHQKIKEMKLKKPGAQPLEKPKQKR</sequence>
<dbReference type="InterPro" id="IPR011051">
    <property type="entry name" value="RmlC_Cupin_sf"/>
</dbReference>
<dbReference type="GO" id="GO:0016702">
    <property type="term" value="F:oxidoreductase activity, acting on single donors with incorporation of molecular oxygen, incorporation of two atoms of oxygen"/>
    <property type="evidence" value="ECO:0007669"/>
    <property type="project" value="InterPro"/>
</dbReference>
<name>A0A554A0U6_9BACI</name>
<keyword evidence="8" id="KW-1185">Reference proteome</keyword>
<comment type="similarity">
    <text evidence="1">Belongs to the cysteine dioxygenase family.</text>
</comment>
<dbReference type="AlphaFoldDB" id="A0A554A0U6"/>
<dbReference type="SUPFAM" id="SSF51182">
    <property type="entry name" value="RmlC-like cupins"/>
    <property type="match status" value="1"/>
</dbReference>
<dbReference type="Gene3D" id="2.60.120.10">
    <property type="entry name" value="Jelly Rolls"/>
    <property type="match status" value="1"/>
</dbReference>
<dbReference type="PANTHER" id="PTHR12918:SF1">
    <property type="entry name" value="CYSTEINE DIOXYGENASE TYPE 1"/>
    <property type="match status" value="1"/>
</dbReference>
<proteinExistence type="inferred from homology"/>
<dbReference type="GO" id="GO:0008198">
    <property type="term" value="F:ferrous iron binding"/>
    <property type="evidence" value="ECO:0007669"/>
    <property type="project" value="TreeGrafter"/>
</dbReference>
<evidence type="ECO:0000256" key="3">
    <source>
        <dbReference type="ARBA" id="ARBA00022964"/>
    </source>
</evidence>
<dbReference type="Proteomes" id="UP000318521">
    <property type="component" value="Unassembled WGS sequence"/>
</dbReference>
<gene>
    <name evidence="7" type="ORF">FN960_06140</name>
</gene>
<feature type="binding site" evidence="6">
    <location>
        <position position="74"/>
    </location>
    <ligand>
        <name>Fe cation</name>
        <dbReference type="ChEBI" id="CHEBI:24875"/>
        <note>catalytic</note>
    </ligand>
</feature>
<feature type="binding site" evidence="6">
    <location>
        <position position="125"/>
    </location>
    <ligand>
        <name>Fe cation</name>
        <dbReference type="ChEBI" id="CHEBI:24875"/>
        <note>catalytic</note>
    </ligand>
</feature>
<dbReference type="OrthoDB" id="7059163at2"/>
<accession>A0A554A0U6</accession>
<evidence type="ECO:0000256" key="2">
    <source>
        <dbReference type="ARBA" id="ARBA00022723"/>
    </source>
</evidence>
<organism evidence="7 8">
    <name type="scientific">Alkalicoccobacillus porphyridii</name>
    <dbReference type="NCBI Taxonomy" id="2597270"/>
    <lineage>
        <taxon>Bacteria</taxon>
        <taxon>Bacillati</taxon>
        <taxon>Bacillota</taxon>
        <taxon>Bacilli</taxon>
        <taxon>Bacillales</taxon>
        <taxon>Bacillaceae</taxon>
        <taxon>Alkalicoccobacillus</taxon>
    </lineage>
</organism>
<evidence type="ECO:0008006" key="9">
    <source>
        <dbReference type="Google" id="ProtNLM"/>
    </source>
</evidence>
<evidence type="ECO:0000256" key="6">
    <source>
        <dbReference type="PIRSR" id="PIRSR610300-51"/>
    </source>
</evidence>
<protein>
    <recommendedName>
        <fullName evidence="9">Cysteine dioxygenase</fullName>
    </recommendedName>
</protein>
<dbReference type="InterPro" id="IPR010300">
    <property type="entry name" value="CDO_1"/>
</dbReference>
<keyword evidence="2 6" id="KW-0479">Metal-binding</keyword>
<dbReference type="Pfam" id="PF05995">
    <property type="entry name" value="CDO_I"/>
    <property type="match status" value="1"/>
</dbReference>
<dbReference type="RefSeq" id="WP_143847817.1">
    <property type="nucleotide sequence ID" value="NZ_VLXZ01000003.1"/>
</dbReference>
<dbReference type="InterPro" id="IPR014710">
    <property type="entry name" value="RmlC-like_jellyroll"/>
</dbReference>
<reference evidence="7 8" key="1">
    <citation type="submission" date="2019-07" db="EMBL/GenBank/DDBJ databases">
        <authorList>
            <person name="Park Y.J."/>
            <person name="Jeong S.E."/>
            <person name="Jung H.S."/>
        </authorList>
    </citation>
    <scope>NUCLEOTIDE SEQUENCE [LARGE SCALE GENOMIC DNA]</scope>
    <source>
        <strain evidence="8">P16(2019)</strain>
    </source>
</reference>
<evidence type="ECO:0000256" key="4">
    <source>
        <dbReference type="ARBA" id="ARBA00023002"/>
    </source>
</evidence>